<dbReference type="Pfam" id="PF07963">
    <property type="entry name" value="N_methyl"/>
    <property type="match status" value="1"/>
</dbReference>
<proteinExistence type="predicted"/>
<dbReference type="InterPro" id="IPR012902">
    <property type="entry name" value="N_methyl_site"/>
</dbReference>
<protein>
    <submittedName>
        <fullName evidence="2">Prepilin-type N-terminal cleavage/methylation domain-containing protein</fullName>
    </submittedName>
</protein>
<name>A0ABT2L3Q8_9RALS</name>
<sequence>MRPRRGFTLIELMVVLVVGGVLAFAAQSAWTTYWERTRRAAGGAALVAALAQLEVRYARTGRHDDGMSMPSPKLYVDGYSIRSQPCSGVGTELPPAQCIQVIAIPEREDSACGMLVLRSTGERWPENSACWP</sequence>
<gene>
    <name evidence="2" type="ORF">N5J06_03765</name>
</gene>
<keyword evidence="1" id="KW-1133">Transmembrane helix</keyword>
<reference evidence="2 3" key="1">
    <citation type="journal article" date="2023" name="Front. Microbiol.">
        <title>Ralstonia chuxiongensis sp. nov., Ralstonia mojiangensis sp. nov., and Ralstonia soli sp. nov., isolated from tobacco fields, are three novel species in the family Burkholderiaceae.</title>
        <authorList>
            <person name="Lu C.H."/>
            <person name="Zhang Y.Y."/>
            <person name="Jiang N."/>
            <person name="Chen W."/>
            <person name="Shao X."/>
            <person name="Zhao Z.M."/>
            <person name="Lu W.L."/>
            <person name="Hu X."/>
            <person name="Xi Y.X."/>
            <person name="Zou S.Y."/>
            <person name="Wei Q.J."/>
            <person name="Lin Z.L."/>
            <person name="Gong L."/>
            <person name="Gai X.T."/>
            <person name="Zhang L.Q."/>
            <person name="Li J.Y."/>
            <person name="Jin Y."/>
            <person name="Xia Z.Y."/>
        </authorList>
    </citation>
    <scope>NUCLEOTIDE SEQUENCE [LARGE SCALE GENOMIC DNA]</scope>
    <source>
        <strain evidence="2 3">22TCJT01-1</strain>
    </source>
</reference>
<comment type="caution">
    <text evidence="2">The sequence shown here is derived from an EMBL/GenBank/DDBJ whole genome shotgun (WGS) entry which is preliminary data.</text>
</comment>
<dbReference type="Gene3D" id="3.30.700.10">
    <property type="entry name" value="Glycoprotein, Type 4 Pilin"/>
    <property type="match status" value="1"/>
</dbReference>
<dbReference type="PROSITE" id="PS00409">
    <property type="entry name" value="PROKAR_NTER_METHYL"/>
    <property type="match status" value="1"/>
</dbReference>
<keyword evidence="1" id="KW-0812">Transmembrane</keyword>
<dbReference type="Proteomes" id="UP001164420">
    <property type="component" value="Unassembled WGS sequence"/>
</dbReference>
<dbReference type="NCBIfam" id="TIGR02532">
    <property type="entry name" value="IV_pilin_GFxxxE"/>
    <property type="match status" value="1"/>
</dbReference>
<dbReference type="RefSeq" id="WP_260780880.1">
    <property type="nucleotide sequence ID" value="NZ_JAMXHU010000003.1"/>
</dbReference>
<evidence type="ECO:0000313" key="2">
    <source>
        <dbReference type="EMBL" id="MCT7310047.1"/>
    </source>
</evidence>
<keyword evidence="3" id="KW-1185">Reference proteome</keyword>
<dbReference type="InterPro" id="IPR045584">
    <property type="entry name" value="Pilin-like"/>
</dbReference>
<feature type="transmembrane region" description="Helical" evidence="1">
    <location>
        <begin position="12"/>
        <end position="34"/>
    </location>
</feature>
<evidence type="ECO:0000256" key="1">
    <source>
        <dbReference type="SAM" id="Phobius"/>
    </source>
</evidence>
<dbReference type="SUPFAM" id="SSF54523">
    <property type="entry name" value="Pili subunits"/>
    <property type="match status" value="1"/>
</dbReference>
<keyword evidence="1" id="KW-0472">Membrane</keyword>
<dbReference type="EMBL" id="JAOCQI010000001">
    <property type="protein sequence ID" value="MCT7310047.1"/>
    <property type="molecule type" value="Genomic_DNA"/>
</dbReference>
<accession>A0ABT2L3Q8</accession>
<evidence type="ECO:0000313" key="3">
    <source>
        <dbReference type="Proteomes" id="UP001164420"/>
    </source>
</evidence>
<organism evidence="2 3">
    <name type="scientific">Ralstonia mojiangensis</name>
    <dbReference type="NCBI Taxonomy" id="2953895"/>
    <lineage>
        <taxon>Bacteria</taxon>
        <taxon>Pseudomonadati</taxon>
        <taxon>Pseudomonadota</taxon>
        <taxon>Betaproteobacteria</taxon>
        <taxon>Burkholderiales</taxon>
        <taxon>Burkholderiaceae</taxon>
        <taxon>Ralstonia</taxon>
    </lineage>
</organism>